<feature type="non-terminal residue" evidence="2">
    <location>
        <position position="165"/>
    </location>
</feature>
<sequence length="165" mass="17905">MSVLLAFALFLVVDSKVIDEHNASAAFGEERLTTALVYVVPALMCRPVLLHRPHLRLSWLAFLLCFFGFGQDVVLDSVAFPAPLSRPGVVMVDMPPGLLGASDAPELKHLVTDKIVTAVGVATVTINNKAPIVSSATWAYRCLHIVFMLLRLSGRPPGTLFHAMQ</sequence>
<evidence type="ECO:0008006" key="4">
    <source>
        <dbReference type="Google" id="ProtNLM"/>
    </source>
</evidence>
<protein>
    <recommendedName>
        <fullName evidence="4">Mannosyltransferase</fullName>
    </recommendedName>
</protein>
<evidence type="ECO:0000313" key="3">
    <source>
        <dbReference type="Proteomes" id="UP001189429"/>
    </source>
</evidence>
<dbReference type="EMBL" id="CAUYUJ010021954">
    <property type="protein sequence ID" value="CAK0908110.1"/>
    <property type="molecule type" value="Genomic_DNA"/>
</dbReference>
<evidence type="ECO:0000313" key="2">
    <source>
        <dbReference type="EMBL" id="CAK0908110.1"/>
    </source>
</evidence>
<keyword evidence="1" id="KW-0732">Signal</keyword>
<keyword evidence="3" id="KW-1185">Reference proteome</keyword>
<name>A0ABN9Y695_9DINO</name>
<organism evidence="2 3">
    <name type="scientific">Prorocentrum cordatum</name>
    <dbReference type="NCBI Taxonomy" id="2364126"/>
    <lineage>
        <taxon>Eukaryota</taxon>
        <taxon>Sar</taxon>
        <taxon>Alveolata</taxon>
        <taxon>Dinophyceae</taxon>
        <taxon>Prorocentrales</taxon>
        <taxon>Prorocentraceae</taxon>
        <taxon>Prorocentrum</taxon>
    </lineage>
</organism>
<comment type="caution">
    <text evidence="2">The sequence shown here is derived from an EMBL/GenBank/DDBJ whole genome shotgun (WGS) entry which is preliminary data.</text>
</comment>
<feature type="chain" id="PRO_5045469951" description="Mannosyltransferase" evidence="1">
    <location>
        <begin position="16"/>
        <end position="165"/>
    </location>
</feature>
<reference evidence="2" key="1">
    <citation type="submission" date="2023-10" db="EMBL/GenBank/DDBJ databases">
        <authorList>
            <person name="Chen Y."/>
            <person name="Shah S."/>
            <person name="Dougan E. K."/>
            <person name="Thang M."/>
            <person name="Chan C."/>
        </authorList>
    </citation>
    <scope>NUCLEOTIDE SEQUENCE [LARGE SCALE GENOMIC DNA]</scope>
</reference>
<evidence type="ECO:0000256" key="1">
    <source>
        <dbReference type="SAM" id="SignalP"/>
    </source>
</evidence>
<accession>A0ABN9Y695</accession>
<proteinExistence type="predicted"/>
<feature type="signal peptide" evidence="1">
    <location>
        <begin position="1"/>
        <end position="15"/>
    </location>
</feature>
<gene>
    <name evidence="2" type="ORF">PCOR1329_LOCUS82871</name>
</gene>
<dbReference type="Proteomes" id="UP001189429">
    <property type="component" value="Unassembled WGS sequence"/>
</dbReference>